<name>A0A2K9J760_9BACI</name>
<evidence type="ECO:0008006" key="3">
    <source>
        <dbReference type="Google" id="ProtNLM"/>
    </source>
</evidence>
<dbReference type="AlphaFoldDB" id="A0A2K9J760"/>
<dbReference type="KEGG" id="vpn:A21D_02146"/>
<proteinExistence type="predicted"/>
<dbReference type="GO" id="GO:0004252">
    <property type="term" value="F:serine-type endopeptidase activity"/>
    <property type="evidence" value="ECO:0007669"/>
    <property type="project" value="InterPro"/>
</dbReference>
<sequence>MSDGNKNNRDHFWIPDTEVEFVKHEPTARPKKLDIDHFQHGNQLSLQFNQIKDKHKKKKTPISDELMIFKVSLSEDEQIDSRGSHETMFNSNKLKINAILKSNEAIVSTSTKEFDNLNSKLQKYIKAKGESQDFFQHFKSFSTIENSDIQTEQLVKNKKLEKNVDVQITLLPKLDKNIYNKMVEYLLNSIEELNGVIGEDGIYSLSDNTPVIRVILPSSGIDKLTDQEIILKAEPSPFFDVSENNKGSLMDISTLPVTEEFDIDSLPLVCILDNGVNLPSNIDDCIADRWIADGITSYSAEHGTKVASRAIFGDDLDKQVKDQKLIPKTRVIDAIIHDGIEPLYEGTLIKRIKSAINDIKLATTTFCLSFNAKNSIGDLSVGNLAYEIDCLCREGVNFVIPTGNHSLWSVYDELEMILDDSSSRLSAPGESFYNGPINLDTK</sequence>
<evidence type="ECO:0000313" key="2">
    <source>
        <dbReference type="Proteomes" id="UP000234237"/>
    </source>
</evidence>
<dbReference type="InterPro" id="IPR036852">
    <property type="entry name" value="Peptidase_S8/S53_dom_sf"/>
</dbReference>
<dbReference type="SUPFAM" id="SSF52743">
    <property type="entry name" value="Subtilisin-like"/>
    <property type="match status" value="1"/>
</dbReference>
<dbReference type="Proteomes" id="UP000234237">
    <property type="component" value="Chromosome"/>
</dbReference>
<dbReference type="RefSeq" id="WP_101933432.1">
    <property type="nucleotide sequence ID" value="NZ_CP018622.1"/>
</dbReference>
<reference evidence="2" key="1">
    <citation type="submission" date="2016-11" db="EMBL/GenBank/DDBJ databases">
        <title>Complete genome sequence of Virgibacillus pantothenticus 21D, a halophilic bacterium isolated from the deep hypersaline anoxic basin Discovery in the Mediterranean Sea.</title>
        <authorList>
            <person name="Zeaiter Z."/>
            <person name="Booth J.M."/>
            <person name="Prosdocimi E.M."/>
            <person name="Mapelli F."/>
            <person name="Fusi M."/>
            <person name="Daffonchio D."/>
            <person name="Borin S."/>
            <person name="Crotti E."/>
        </authorList>
    </citation>
    <scope>NUCLEOTIDE SEQUENCE [LARGE SCALE GENOMIC DNA]</scope>
    <source>
        <strain evidence="2">21D</strain>
    </source>
</reference>
<gene>
    <name evidence="1" type="ORF">A21D_02146</name>
</gene>
<organism evidence="1 2">
    <name type="scientific">Virgibacillus dokdonensis</name>
    <dbReference type="NCBI Taxonomy" id="302167"/>
    <lineage>
        <taxon>Bacteria</taxon>
        <taxon>Bacillati</taxon>
        <taxon>Bacillota</taxon>
        <taxon>Bacilli</taxon>
        <taxon>Bacillales</taxon>
        <taxon>Bacillaceae</taxon>
        <taxon>Virgibacillus</taxon>
    </lineage>
</organism>
<dbReference type="GO" id="GO:0006508">
    <property type="term" value="P:proteolysis"/>
    <property type="evidence" value="ECO:0007669"/>
    <property type="project" value="InterPro"/>
</dbReference>
<dbReference type="EMBL" id="CP018622">
    <property type="protein sequence ID" value="AUJ25210.1"/>
    <property type="molecule type" value="Genomic_DNA"/>
</dbReference>
<evidence type="ECO:0000313" key="1">
    <source>
        <dbReference type="EMBL" id="AUJ25210.1"/>
    </source>
</evidence>
<protein>
    <recommendedName>
        <fullName evidence="3">Peptidase S8/S53 domain-containing protein</fullName>
    </recommendedName>
</protein>
<accession>A0A2K9J760</accession>